<dbReference type="HOGENOM" id="CLU_010194_1_2_4"/>
<keyword evidence="6" id="KW-0276">Fatty acid metabolism</keyword>
<evidence type="ECO:0000256" key="14">
    <source>
        <dbReference type="ARBA" id="ARBA00038849"/>
    </source>
</evidence>
<evidence type="ECO:0000256" key="21">
    <source>
        <dbReference type="ARBA" id="ARBA00049559"/>
    </source>
</evidence>
<keyword evidence="11" id="KW-0275">Fatty acid biosynthesis</keyword>
<dbReference type="STRING" id="1223802.SUTH_02872"/>
<evidence type="ECO:0000256" key="8">
    <source>
        <dbReference type="ARBA" id="ARBA00023002"/>
    </source>
</evidence>
<dbReference type="Proteomes" id="UP000031637">
    <property type="component" value="Chromosome"/>
</dbReference>
<comment type="subcellular location">
    <subcellularLocation>
        <location evidence="1">Peroxisome</location>
    </subcellularLocation>
</comment>
<protein>
    <recommendedName>
        <fullName evidence="15">Peroxisomal trans-2-enoyl-CoA reductase</fullName>
        <ecNumber evidence="14">1.3.1.38</ecNumber>
    </recommendedName>
</protein>
<evidence type="ECO:0000256" key="19">
    <source>
        <dbReference type="ARBA" id="ARBA00049251"/>
    </source>
</evidence>
<keyword evidence="23" id="KW-1185">Reference proteome</keyword>
<dbReference type="Gene3D" id="3.40.50.720">
    <property type="entry name" value="NAD(P)-binding Rossmann-like Domain"/>
    <property type="match status" value="1"/>
</dbReference>
<dbReference type="OrthoDB" id="5786478at2"/>
<keyword evidence="8" id="KW-0560">Oxidoreductase</keyword>
<keyword evidence="9" id="KW-0443">Lipid metabolism</keyword>
<dbReference type="InterPro" id="IPR002347">
    <property type="entry name" value="SDR_fam"/>
</dbReference>
<dbReference type="FunFam" id="3.40.50.720:FF:000084">
    <property type="entry name" value="Short-chain dehydrogenase reductase"/>
    <property type="match status" value="1"/>
</dbReference>
<evidence type="ECO:0000256" key="6">
    <source>
        <dbReference type="ARBA" id="ARBA00022832"/>
    </source>
</evidence>
<evidence type="ECO:0000256" key="9">
    <source>
        <dbReference type="ARBA" id="ARBA00023098"/>
    </source>
</evidence>
<dbReference type="Pfam" id="PF13561">
    <property type="entry name" value="adh_short_C2"/>
    <property type="match status" value="1"/>
</dbReference>
<dbReference type="KEGG" id="shd:SUTH_02872"/>
<dbReference type="InterPro" id="IPR036291">
    <property type="entry name" value="NAD(P)-bd_dom_sf"/>
</dbReference>
<keyword evidence="5" id="KW-0597">Phosphoprotein</keyword>
<dbReference type="AlphaFoldDB" id="W0SJ04"/>
<dbReference type="RefSeq" id="WP_052473663.1">
    <property type="nucleotide sequence ID" value="NZ_AP012547.1"/>
</dbReference>
<comment type="catalytic activity">
    <reaction evidence="16">
        <text>(2E)-dodecenoyl-CoA + NADPH + H(+) = dodecanoyl-CoA + NADP(+)</text>
        <dbReference type="Rhea" id="RHEA:44964"/>
        <dbReference type="ChEBI" id="CHEBI:15378"/>
        <dbReference type="ChEBI" id="CHEBI:57330"/>
        <dbReference type="ChEBI" id="CHEBI:57375"/>
        <dbReference type="ChEBI" id="CHEBI:57783"/>
        <dbReference type="ChEBI" id="CHEBI:58349"/>
    </reaction>
    <physiologicalReaction direction="left-to-right" evidence="16">
        <dbReference type="Rhea" id="RHEA:44965"/>
    </physiologicalReaction>
</comment>
<evidence type="ECO:0000256" key="2">
    <source>
        <dbReference type="ARBA" id="ARBA00005189"/>
    </source>
</evidence>
<evidence type="ECO:0000256" key="13">
    <source>
        <dbReference type="ARBA" id="ARBA00038622"/>
    </source>
</evidence>
<comment type="function">
    <text evidence="12">Participates in chain elongation of fatty acids. Catalyzes the reduction of trans-2-enoyl-CoAs of varying chain lengths from 6:1 to 16:1, having maximum activity with 10:1 CoA. Has no 2,4-dienoyl-CoA reductase activity.</text>
</comment>
<dbReference type="GO" id="GO:0019166">
    <property type="term" value="F:trans-2-enoyl-CoA reductase (NADPH) activity"/>
    <property type="evidence" value="ECO:0007669"/>
    <property type="project" value="UniProtKB-EC"/>
</dbReference>
<keyword evidence="10" id="KW-0576">Peroxisome</keyword>
<name>W0SJ04_9PROT</name>
<organism evidence="22 23">
    <name type="scientific">Sulfuritalea hydrogenivorans sk43H</name>
    <dbReference type="NCBI Taxonomy" id="1223802"/>
    <lineage>
        <taxon>Bacteria</taxon>
        <taxon>Pseudomonadati</taxon>
        <taxon>Pseudomonadota</taxon>
        <taxon>Betaproteobacteria</taxon>
        <taxon>Nitrosomonadales</taxon>
        <taxon>Sterolibacteriaceae</taxon>
        <taxon>Sulfuritalea</taxon>
    </lineage>
</organism>
<evidence type="ECO:0000256" key="18">
    <source>
        <dbReference type="ARBA" id="ARBA00049108"/>
    </source>
</evidence>
<dbReference type="GO" id="GO:0006633">
    <property type="term" value="P:fatty acid biosynthetic process"/>
    <property type="evidence" value="ECO:0007669"/>
    <property type="project" value="UniProtKB-KW"/>
</dbReference>
<evidence type="ECO:0000256" key="1">
    <source>
        <dbReference type="ARBA" id="ARBA00004275"/>
    </source>
</evidence>
<dbReference type="PANTHER" id="PTHR24317:SF7">
    <property type="entry name" value="PEROXISOMAL TRANS-2-ENOYL-COA REDUCTASE"/>
    <property type="match status" value="1"/>
</dbReference>
<comment type="catalytic activity">
    <reaction evidence="21">
        <text>(2E)-octenoyl-CoA + NADPH + H(+) = octanoyl-CoA + NADP(+)</text>
        <dbReference type="Rhea" id="RHEA:44952"/>
        <dbReference type="ChEBI" id="CHEBI:15378"/>
        <dbReference type="ChEBI" id="CHEBI:57386"/>
        <dbReference type="ChEBI" id="CHEBI:57783"/>
        <dbReference type="ChEBI" id="CHEBI:58349"/>
        <dbReference type="ChEBI" id="CHEBI:62242"/>
    </reaction>
    <physiologicalReaction direction="left-to-right" evidence="21">
        <dbReference type="Rhea" id="RHEA:44953"/>
    </physiologicalReaction>
</comment>
<comment type="catalytic activity">
    <reaction evidence="20">
        <text>(2E)-decenoyl-CoA + NADPH + H(+) = decanoyl-CoA + NADP(+)</text>
        <dbReference type="Rhea" id="RHEA:44960"/>
        <dbReference type="ChEBI" id="CHEBI:15378"/>
        <dbReference type="ChEBI" id="CHEBI:57783"/>
        <dbReference type="ChEBI" id="CHEBI:58349"/>
        <dbReference type="ChEBI" id="CHEBI:61406"/>
        <dbReference type="ChEBI" id="CHEBI:61430"/>
    </reaction>
    <physiologicalReaction direction="left-to-right" evidence="20">
        <dbReference type="Rhea" id="RHEA:44961"/>
    </physiologicalReaction>
</comment>
<evidence type="ECO:0000256" key="4">
    <source>
        <dbReference type="ARBA" id="ARBA00022516"/>
    </source>
</evidence>
<comment type="subunit">
    <text evidence="13">Interacts with PEX5, probably required to target it into peroxisomes.</text>
</comment>
<proteinExistence type="inferred from homology"/>
<evidence type="ECO:0000256" key="11">
    <source>
        <dbReference type="ARBA" id="ARBA00023160"/>
    </source>
</evidence>
<evidence type="ECO:0000256" key="7">
    <source>
        <dbReference type="ARBA" id="ARBA00022857"/>
    </source>
</evidence>
<gene>
    <name evidence="22" type="ORF">SUTH_02872</name>
</gene>
<evidence type="ECO:0000256" key="12">
    <source>
        <dbReference type="ARBA" id="ARBA00037124"/>
    </source>
</evidence>
<evidence type="ECO:0000256" key="15">
    <source>
        <dbReference type="ARBA" id="ARBA00041063"/>
    </source>
</evidence>
<dbReference type="PANTHER" id="PTHR24317">
    <property type="entry name" value="PEROXISOMAL TRANS-2-ENOYL-COA REDUCTASE"/>
    <property type="match status" value="1"/>
</dbReference>
<dbReference type="EMBL" id="AP012547">
    <property type="protein sequence ID" value="BAO30651.1"/>
    <property type="molecule type" value="Genomic_DNA"/>
</dbReference>
<dbReference type="PRINTS" id="PR00081">
    <property type="entry name" value="GDHRDH"/>
</dbReference>
<sequence length="300" mass="31611">MSSAETKDGEPFSRYASVLRPRLFAGEVHWVTGGGSGIGRCVAHELAALGATVILTGRSADKLQQVAAEITEDGGRAEFAAFDIRDEDAVRASVQEAVGRHGRIHGLVNNAGGQFPSPLMAIGKKGFETVLANNLTGGFLMMRELYLQSMQTHGGAIVNMTADMWNGMPGMGHSGAARAGMANLTKTAAVEWAASGVRVNAVAPGWIASAGLDTYKGPVREMIPKLKKHVPLRRLGTESEVSATICFLLSPGAAFITGVTLAIDGGAPLDTPLFPIPDHKRSVPFDGFHRAVMPDVLKEP</sequence>
<evidence type="ECO:0000313" key="23">
    <source>
        <dbReference type="Proteomes" id="UP000031637"/>
    </source>
</evidence>
<reference evidence="22 23" key="1">
    <citation type="journal article" date="2014" name="Syst. Appl. Microbiol.">
        <title>Complete genomes of freshwater sulfur oxidizers Sulfuricella denitrificans skB26 and Sulfuritalea hydrogenivorans sk43H: genetic insights into the sulfur oxidation pathway of betaproteobacteria.</title>
        <authorList>
            <person name="Watanabe T."/>
            <person name="Kojima H."/>
            <person name="Fukui M."/>
        </authorList>
    </citation>
    <scope>NUCLEOTIDE SEQUENCE [LARGE SCALE GENOMIC DNA]</scope>
    <source>
        <strain evidence="22">DSM22779</strain>
    </source>
</reference>
<accession>W0SJ04</accession>
<evidence type="ECO:0000313" key="22">
    <source>
        <dbReference type="EMBL" id="BAO30651.1"/>
    </source>
</evidence>
<keyword evidence="4" id="KW-0444">Lipid biosynthesis</keyword>
<evidence type="ECO:0000256" key="3">
    <source>
        <dbReference type="ARBA" id="ARBA00006484"/>
    </source>
</evidence>
<evidence type="ECO:0000256" key="5">
    <source>
        <dbReference type="ARBA" id="ARBA00022553"/>
    </source>
</evidence>
<comment type="pathway">
    <text evidence="2">Lipid metabolism.</text>
</comment>
<comment type="similarity">
    <text evidence="3">Belongs to the short-chain dehydrogenases/reductases (SDR) family.</text>
</comment>
<evidence type="ECO:0000256" key="16">
    <source>
        <dbReference type="ARBA" id="ARBA00047570"/>
    </source>
</evidence>
<comment type="catalytic activity">
    <reaction evidence="17">
        <text>(2E)-tetradecenoyl-CoA + NADPH + H(+) = tetradecanoyl-CoA + NADP(+)</text>
        <dbReference type="Rhea" id="RHEA:44968"/>
        <dbReference type="ChEBI" id="CHEBI:15378"/>
        <dbReference type="ChEBI" id="CHEBI:57385"/>
        <dbReference type="ChEBI" id="CHEBI:57783"/>
        <dbReference type="ChEBI" id="CHEBI:58349"/>
        <dbReference type="ChEBI" id="CHEBI:61405"/>
    </reaction>
    <physiologicalReaction direction="left-to-right" evidence="17">
        <dbReference type="Rhea" id="RHEA:44969"/>
    </physiologicalReaction>
</comment>
<comment type="catalytic activity">
    <reaction evidence="19">
        <text>a (2E)-enoyl-CoA + NADPH + H(+) = a 2,3-saturated acyl-CoA + NADP(+)</text>
        <dbReference type="Rhea" id="RHEA:33763"/>
        <dbReference type="ChEBI" id="CHEBI:15378"/>
        <dbReference type="ChEBI" id="CHEBI:57783"/>
        <dbReference type="ChEBI" id="CHEBI:58349"/>
        <dbReference type="ChEBI" id="CHEBI:58856"/>
        <dbReference type="ChEBI" id="CHEBI:65111"/>
        <dbReference type="EC" id="1.3.1.38"/>
    </reaction>
    <physiologicalReaction direction="left-to-right" evidence="19">
        <dbReference type="Rhea" id="RHEA:33764"/>
    </physiologicalReaction>
</comment>
<evidence type="ECO:0000256" key="20">
    <source>
        <dbReference type="ARBA" id="ARBA00049386"/>
    </source>
</evidence>
<dbReference type="EC" id="1.3.1.38" evidence="14"/>
<evidence type="ECO:0000256" key="17">
    <source>
        <dbReference type="ARBA" id="ARBA00048686"/>
    </source>
</evidence>
<evidence type="ECO:0000256" key="10">
    <source>
        <dbReference type="ARBA" id="ARBA00023140"/>
    </source>
</evidence>
<dbReference type="SUPFAM" id="SSF51735">
    <property type="entry name" value="NAD(P)-binding Rossmann-fold domains"/>
    <property type="match status" value="1"/>
</dbReference>
<dbReference type="InterPro" id="IPR052388">
    <property type="entry name" value="Peroxisomal_t2-enoyl-CoA_red"/>
</dbReference>
<keyword evidence="7" id="KW-0521">NADP</keyword>
<comment type="catalytic activity">
    <reaction evidence="18">
        <text>(2E)-hexenoyl-CoA + NADPH + H(+) = hexanoyl-CoA + NADP(+)</text>
        <dbReference type="Rhea" id="RHEA:44956"/>
        <dbReference type="ChEBI" id="CHEBI:15378"/>
        <dbReference type="ChEBI" id="CHEBI:57783"/>
        <dbReference type="ChEBI" id="CHEBI:58349"/>
        <dbReference type="ChEBI" id="CHEBI:62077"/>
        <dbReference type="ChEBI" id="CHEBI:62620"/>
    </reaction>
    <physiologicalReaction direction="left-to-right" evidence="18">
        <dbReference type="Rhea" id="RHEA:44957"/>
    </physiologicalReaction>
</comment>